<dbReference type="EMBL" id="BKCJ011846038">
    <property type="protein sequence ID" value="GFD57877.1"/>
    <property type="molecule type" value="Genomic_DNA"/>
</dbReference>
<proteinExistence type="predicted"/>
<feature type="compositionally biased region" description="Basic and acidic residues" evidence="1">
    <location>
        <begin position="1"/>
        <end position="10"/>
    </location>
</feature>
<feature type="non-terminal residue" evidence="2">
    <location>
        <position position="49"/>
    </location>
</feature>
<sequence length="49" mass="5022">MNDVTQRRGLDQQYPQVRQPLPGCRPTGSGPGSPSPVPAGAGSCSDQNG</sequence>
<gene>
    <name evidence="2" type="ORF">Tci_929846</name>
</gene>
<comment type="caution">
    <text evidence="2">The sequence shown here is derived from an EMBL/GenBank/DDBJ whole genome shotgun (WGS) entry which is preliminary data.</text>
</comment>
<dbReference type="AlphaFoldDB" id="A0A699XDZ0"/>
<organism evidence="2">
    <name type="scientific">Tanacetum cinerariifolium</name>
    <name type="common">Dalmatian daisy</name>
    <name type="synonym">Chrysanthemum cinerariifolium</name>
    <dbReference type="NCBI Taxonomy" id="118510"/>
    <lineage>
        <taxon>Eukaryota</taxon>
        <taxon>Viridiplantae</taxon>
        <taxon>Streptophyta</taxon>
        <taxon>Embryophyta</taxon>
        <taxon>Tracheophyta</taxon>
        <taxon>Spermatophyta</taxon>
        <taxon>Magnoliopsida</taxon>
        <taxon>eudicotyledons</taxon>
        <taxon>Gunneridae</taxon>
        <taxon>Pentapetalae</taxon>
        <taxon>asterids</taxon>
        <taxon>campanulids</taxon>
        <taxon>Asterales</taxon>
        <taxon>Asteraceae</taxon>
        <taxon>Asteroideae</taxon>
        <taxon>Anthemideae</taxon>
        <taxon>Anthemidinae</taxon>
        <taxon>Tanacetum</taxon>
    </lineage>
</organism>
<name>A0A699XDZ0_TANCI</name>
<evidence type="ECO:0000313" key="2">
    <source>
        <dbReference type="EMBL" id="GFD57877.1"/>
    </source>
</evidence>
<accession>A0A699XDZ0</accession>
<protein>
    <submittedName>
        <fullName evidence="2">Uncharacterized protein</fullName>
    </submittedName>
</protein>
<feature type="region of interest" description="Disordered" evidence="1">
    <location>
        <begin position="1"/>
        <end position="49"/>
    </location>
</feature>
<reference evidence="2" key="1">
    <citation type="journal article" date="2019" name="Sci. Rep.">
        <title>Draft genome of Tanacetum cinerariifolium, the natural source of mosquito coil.</title>
        <authorList>
            <person name="Yamashiro T."/>
            <person name="Shiraishi A."/>
            <person name="Satake H."/>
            <person name="Nakayama K."/>
        </authorList>
    </citation>
    <scope>NUCLEOTIDE SEQUENCE</scope>
</reference>
<evidence type="ECO:0000256" key="1">
    <source>
        <dbReference type="SAM" id="MobiDB-lite"/>
    </source>
</evidence>
<feature type="compositionally biased region" description="Low complexity" evidence="1">
    <location>
        <begin position="38"/>
        <end position="49"/>
    </location>
</feature>